<gene>
    <name evidence="2" type="ORF">BRAPAZ1V2_A03P54830.2</name>
</gene>
<proteinExistence type="predicted"/>
<feature type="chain" id="PRO_5034057653" evidence="1">
    <location>
        <begin position="22"/>
        <end position="108"/>
    </location>
</feature>
<evidence type="ECO:0000313" key="2">
    <source>
        <dbReference type="EMBL" id="CAG7884140.1"/>
    </source>
</evidence>
<sequence>MIFLCMCYSLMISYIRGIVEAAETLKGVEDLDIEQERKIINRPAVKIIKRPTCVPVYTETRSVGSHLLGLASRNGFGLGTTTTCRNPSTAMKITFYFSVSIRSDRRKR</sequence>
<dbReference type="EMBL" id="LS974619">
    <property type="protein sequence ID" value="CAG7884140.1"/>
    <property type="molecule type" value="Genomic_DNA"/>
</dbReference>
<evidence type="ECO:0000313" key="3">
    <source>
        <dbReference type="Proteomes" id="UP000694005"/>
    </source>
</evidence>
<dbReference type="Proteomes" id="UP000694005">
    <property type="component" value="Chromosome A03"/>
</dbReference>
<feature type="signal peptide" evidence="1">
    <location>
        <begin position="1"/>
        <end position="21"/>
    </location>
</feature>
<dbReference type="AlphaFoldDB" id="A0A8D9LRP9"/>
<dbReference type="Gramene" id="A03p54830.2_BraZ1">
    <property type="protein sequence ID" value="A03p54830.2_BraZ1.CDS"/>
    <property type="gene ID" value="A03g54830.2_BraZ1"/>
</dbReference>
<evidence type="ECO:0000256" key="1">
    <source>
        <dbReference type="SAM" id="SignalP"/>
    </source>
</evidence>
<reference evidence="2 3" key="1">
    <citation type="submission" date="2021-07" db="EMBL/GenBank/DDBJ databases">
        <authorList>
            <consortium name="Genoscope - CEA"/>
            <person name="William W."/>
        </authorList>
    </citation>
    <scope>NUCLEOTIDE SEQUENCE [LARGE SCALE GENOMIC DNA]</scope>
</reference>
<name>A0A8D9LRP9_BRACM</name>
<organism evidence="2 3">
    <name type="scientific">Brassica campestris</name>
    <name type="common">Field mustard</name>
    <dbReference type="NCBI Taxonomy" id="3711"/>
    <lineage>
        <taxon>Eukaryota</taxon>
        <taxon>Viridiplantae</taxon>
        <taxon>Streptophyta</taxon>
        <taxon>Embryophyta</taxon>
        <taxon>Tracheophyta</taxon>
        <taxon>Spermatophyta</taxon>
        <taxon>Magnoliopsida</taxon>
        <taxon>eudicotyledons</taxon>
        <taxon>Gunneridae</taxon>
        <taxon>Pentapetalae</taxon>
        <taxon>rosids</taxon>
        <taxon>malvids</taxon>
        <taxon>Brassicales</taxon>
        <taxon>Brassicaceae</taxon>
        <taxon>Brassiceae</taxon>
        <taxon>Brassica</taxon>
    </lineage>
</organism>
<protein>
    <submittedName>
        <fullName evidence="2">Uncharacterized protein</fullName>
    </submittedName>
</protein>
<accession>A0A8D9LRP9</accession>
<keyword evidence="1" id="KW-0732">Signal</keyword>